<dbReference type="InterPro" id="IPR005031">
    <property type="entry name" value="COQ10_START"/>
</dbReference>
<feature type="compositionally biased region" description="Low complexity" evidence="2">
    <location>
        <begin position="240"/>
        <end position="281"/>
    </location>
</feature>
<gene>
    <name evidence="5" type="ORF">WG926_15255</name>
</gene>
<feature type="region of interest" description="Disordered" evidence="2">
    <location>
        <begin position="233"/>
        <end position="297"/>
    </location>
</feature>
<dbReference type="Gene3D" id="3.30.530.20">
    <property type="match status" value="1"/>
</dbReference>
<dbReference type="InterPro" id="IPR021309">
    <property type="entry name" value="YgaP-like_TM"/>
</dbReference>
<comment type="caution">
    <text evidence="5">The sequence shown here is derived from an EMBL/GenBank/DDBJ whole genome shotgun (WGS) entry which is preliminary data.</text>
</comment>
<dbReference type="SUPFAM" id="SSF55961">
    <property type="entry name" value="Bet v1-like"/>
    <property type="match status" value="1"/>
</dbReference>
<dbReference type="InterPro" id="IPR023393">
    <property type="entry name" value="START-like_dom_sf"/>
</dbReference>
<keyword evidence="6" id="KW-1185">Reference proteome</keyword>
<feature type="domain" description="Inner membrane protein YgaP-like transmembrane" evidence="4">
    <location>
        <begin position="15"/>
        <end position="78"/>
    </location>
</feature>
<protein>
    <submittedName>
        <fullName evidence="5">SRPBCC family protein</fullName>
    </submittedName>
</protein>
<dbReference type="RefSeq" id="WP_345933228.1">
    <property type="nucleotide sequence ID" value="NZ_JBBKTV010000004.1"/>
</dbReference>
<reference evidence="5 6" key="1">
    <citation type="submission" date="2024-03" db="EMBL/GenBank/DDBJ databases">
        <title>High-quality draft genome sequencing of Tistrella sp. BH-R2-4.</title>
        <authorList>
            <person name="Dong C."/>
        </authorList>
    </citation>
    <scope>NUCLEOTIDE SEQUENCE [LARGE SCALE GENOMIC DNA]</scope>
    <source>
        <strain evidence="5 6">BH-R2-4</strain>
    </source>
</reference>
<dbReference type="CDD" id="cd07817">
    <property type="entry name" value="SRPBCC_8"/>
    <property type="match status" value="1"/>
</dbReference>
<dbReference type="Pfam" id="PF03364">
    <property type="entry name" value="Polyketide_cyc"/>
    <property type="match status" value="1"/>
</dbReference>
<evidence type="ECO:0000256" key="1">
    <source>
        <dbReference type="ARBA" id="ARBA00008918"/>
    </source>
</evidence>
<proteinExistence type="inferred from homology"/>
<evidence type="ECO:0000313" key="6">
    <source>
        <dbReference type="Proteomes" id="UP001413721"/>
    </source>
</evidence>
<evidence type="ECO:0000259" key="4">
    <source>
        <dbReference type="Pfam" id="PF11127"/>
    </source>
</evidence>
<dbReference type="EMBL" id="JBBKTW010000005">
    <property type="protein sequence ID" value="MEN2989673.1"/>
    <property type="molecule type" value="Genomic_DNA"/>
</dbReference>
<dbReference type="PANTHER" id="PTHR33824">
    <property type="entry name" value="POLYKETIDE CYCLASE/DEHYDRASE AND LIPID TRANSPORT SUPERFAMILY PROTEIN"/>
    <property type="match status" value="1"/>
</dbReference>
<comment type="similarity">
    <text evidence="1">Belongs to the ribosome association toxin RatA family.</text>
</comment>
<organism evidence="5 6">
    <name type="scientific">Tistrella arctica</name>
    <dbReference type="NCBI Taxonomy" id="3133430"/>
    <lineage>
        <taxon>Bacteria</taxon>
        <taxon>Pseudomonadati</taxon>
        <taxon>Pseudomonadota</taxon>
        <taxon>Alphaproteobacteria</taxon>
        <taxon>Geminicoccales</taxon>
        <taxon>Geminicoccaceae</taxon>
        <taxon>Tistrella</taxon>
    </lineage>
</organism>
<evidence type="ECO:0000259" key="3">
    <source>
        <dbReference type="Pfam" id="PF03364"/>
    </source>
</evidence>
<name>A0ABU9YLI7_9PROT</name>
<dbReference type="InterPro" id="IPR047137">
    <property type="entry name" value="ORF3"/>
</dbReference>
<feature type="domain" description="Coenzyme Q-binding protein COQ10 START" evidence="3">
    <location>
        <begin position="96"/>
        <end position="214"/>
    </location>
</feature>
<evidence type="ECO:0000313" key="5">
    <source>
        <dbReference type="EMBL" id="MEN2989673.1"/>
    </source>
</evidence>
<accession>A0ABU9YLI7</accession>
<dbReference type="PANTHER" id="PTHR33824:SF7">
    <property type="entry name" value="POLYKETIDE CYCLASE_DEHYDRASE AND LIPID TRANSPORT SUPERFAMILY PROTEIN"/>
    <property type="match status" value="1"/>
</dbReference>
<evidence type="ECO:0000256" key="2">
    <source>
        <dbReference type="SAM" id="MobiDB-lite"/>
    </source>
</evidence>
<dbReference type="Pfam" id="PF11127">
    <property type="entry name" value="YgaP-like_TM"/>
    <property type="match status" value="1"/>
</dbReference>
<sequence length="297" mass="31505">MAKSRDQNADSGNQANIHTLEQVASLAAGVWLVRHGLRSDRLGALGGIASVATGGMLIARGLQGHCALYEKLGIDTRDTSEINGHSTSEVHASVTIDRPASELYARWRDVENLPRILSHVHSVQAIDDRRSRWVIDSPTSDSLSFVSEITQDIPNRRIAWETTEDAEVQNSGMVEFLPDDSADGDGGPRTEMVVTLRYEVPAGLLGRLGQWLLPRHPKRQLVDDLRRFRRRMEEEGAGRSGSAGNTAPGTSPTGAPGTSPTGAPGTTGSGSARASAPSSAPFTPGRQSGTGSKPAGA</sequence>
<dbReference type="Proteomes" id="UP001413721">
    <property type="component" value="Unassembled WGS sequence"/>
</dbReference>